<reference evidence="2 3" key="1">
    <citation type="submission" date="2017-06" db="EMBL/GenBank/DDBJ databases">
        <title>Comparative genomic analysis of Ambrosia Fusariam Clade fungi.</title>
        <authorList>
            <person name="Stajich J.E."/>
            <person name="Carrillo J."/>
            <person name="Kijimoto T."/>
            <person name="Eskalen A."/>
            <person name="O'Donnell K."/>
            <person name="Kasson M."/>
        </authorList>
    </citation>
    <scope>NUCLEOTIDE SEQUENCE [LARGE SCALE GENOMIC DNA]</scope>
    <source>
        <strain evidence="2 3">NRRL62584</strain>
    </source>
</reference>
<feature type="transmembrane region" description="Helical" evidence="1">
    <location>
        <begin position="357"/>
        <end position="376"/>
    </location>
</feature>
<evidence type="ECO:0000313" key="2">
    <source>
        <dbReference type="EMBL" id="RSL53005.1"/>
    </source>
</evidence>
<dbReference type="Proteomes" id="UP000288168">
    <property type="component" value="Unassembled WGS sequence"/>
</dbReference>
<dbReference type="OrthoDB" id="10250990at2759"/>
<keyword evidence="3" id="KW-1185">Reference proteome</keyword>
<name>A0A428PJ17_9HYPO</name>
<gene>
    <name evidence="2" type="ORF">CEP54_010620</name>
</gene>
<keyword evidence="1" id="KW-0472">Membrane</keyword>
<protein>
    <submittedName>
        <fullName evidence="2">Uncharacterized protein</fullName>
    </submittedName>
</protein>
<evidence type="ECO:0000256" key="1">
    <source>
        <dbReference type="SAM" id="Phobius"/>
    </source>
</evidence>
<comment type="caution">
    <text evidence="2">The sequence shown here is derived from an EMBL/GenBank/DDBJ whole genome shotgun (WGS) entry which is preliminary data.</text>
</comment>
<dbReference type="STRING" id="1325734.A0A428PJ17"/>
<feature type="transmembrane region" description="Helical" evidence="1">
    <location>
        <begin position="19"/>
        <end position="39"/>
    </location>
</feature>
<feature type="transmembrane region" description="Helical" evidence="1">
    <location>
        <begin position="184"/>
        <end position="202"/>
    </location>
</feature>
<accession>A0A428PJ17</accession>
<feature type="transmembrane region" description="Helical" evidence="1">
    <location>
        <begin position="51"/>
        <end position="77"/>
    </location>
</feature>
<feature type="transmembrane region" description="Helical" evidence="1">
    <location>
        <begin position="330"/>
        <end position="351"/>
    </location>
</feature>
<keyword evidence="1" id="KW-1133">Transmembrane helix</keyword>
<dbReference type="AlphaFoldDB" id="A0A428PJ17"/>
<feature type="transmembrane region" description="Helical" evidence="1">
    <location>
        <begin position="300"/>
        <end position="318"/>
    </location>
</feature>
<dbReference type="EMBL" id="NKCI01000128">
    <property type="protein sequence ID" value="RSL53005.1"/>
    <property type="molecule type" value="Genomic_DNA"/>
</dbReference>
<keyword evidence="1" id="KW-0812">Transmembrane</keyword>
<proteinExistence type="predicted"/>
<sequence>MSDFADLCPLDESRTSRELIIKLVVAHLTGVTVFCNLVSLRNDPLNSIEPILFLFSPLVVPVQTTIGLAFMIFEFVVNVIKSPSSIREQGRLLDHRWRLLFCPKAEPKPKVETLEMSQDGFLGMPSEKKPARPNLDGGSAWVRLGSTIITFGTLFHCVATIFLYNRRIELHGKESLTVADNRCFEIAVGSGVVSILSIALLLRFPGFTQPAPEVDYKMGPREDRFYLFFRGDPRRCDRWWQFIYIKEIGSDSTADTFLWCFLSSSLNGTSIVVSIAKFTYPGLYEGLVTQEGDHISMYDFYRNLVIIVAILIFIIALFKRRPQKDETAWSIALLSLVALSSLALLVFGTIFLLYPFLFLWFPGMLSGIGSILFIRIKELRMLLGQPPFALASDEFPPCPALWKDPMAEYIWSLI</sequence>
<evidence type="ECO:0000313" key="3">
    <source>
        <dbReference type="Proteomes" id="UP000288168"/>
    </source>
</evidence>
<feature type="transmembrane region" description="Helical" evidence="1">
    <location>
        <begin position="141"/>
        <end position="164"/>
    </location>
</feature>
<organism evidence="2 3">
    <name type="scientific">Fusarium duplospermum</name>
    <dbReference type="NCBI Taxonomy" id="1325734"/>
    <lineage>
        <taxon>Eukaryota</taxon>
        <taxon>Fungi</taxon>
        <taxon>Dikarya</taxon>
        <taxon>Ascomycota</taxon>
        <taxon>Pezizomycotina</taxon>
        <taxon>Sordariomycetes</taxon>
        <taxon>Hypocreomycetidae</taxon>
        <taxon>Hypocreales</taxon>
        <taxon>Nectriaceae</taxon>
        <taxon>Fusarium</taxon>
        <taxon>Fusarium solani species complex</taxon>
    </lineage>
</organism>